<protein>
    <submittedName>
        <fullName evidence="6">GspE/PulE family protein</fullName>
    </submittedName>
</protein>
<dbReference type="Gene3D" id="3.30.450.90">
    <property type="match status" value="1"/>
</dbReference>
<accession>A0ABN2EAI2</accession>
<keyword evidence="7" id="KW-1185">Reference proteome</keyword>
<gene>
    <name evidence="6" type="ORF">GCM10009789_64500</name>
</gene>
<sequence length="545" mass="59435">MRHRKREQSAATVTLTARPEVGPAASKEDLQIERNRARQIAEQHGLAQVDLRTVSPDPAAANLIDEQTARLLTAVPLSVDDQHVTVAVADPAVEADLRAVLDRPVVLRIAAPTDILSAIGNSFRALAGIDSRLKVFEARDVLRKDSTRVEVVAASDDAPVVQVVQLIITQALRDRASDVHIEPHEDRVRIRFRVDGALHDQLELPGSIGPAVVSRIKILAELNIVERRRPQDGQISMDVEGREVDIRVSTTAVVGGEKVVLRLLDKSRPLFKLEQLGMPPEMADRYSALLRSPYGMVICAGPTGSGKTTTLYGSLGEINTPERNIMTIEDPVEYTFSSINQIQINESAGITFAGGLRSILRQDPDVILVGEVRDVETARIAVQSALTGHFVLSSLHATDAATALHRLLDMGIENFLIASSVSAVVSQRLVRRICDNCRETYQPPAEELAFLDTFGGRVPVGGLVRGAGCNFCARTGFLERTGVYELMPVTDAIRELIVDRASHDEIRKTARYEGMRTLQEEAVRLVTAGVTTVAEVVRSIYVVGS</sequence>
<evidence type="ECO:0000256" key="1">
    <source>
        <dbReference type="ARBA" id="ARBA00006611"/>
    </source>
</evidence>
<dbReference type="InterPro" id="IPR037257">
    <property type="entry name" value="T2SS_E_N_sf"/>
</dbReference>
<reference evidence="6 7" key="1">
    <citation type="journal article" date="2019" name="Int. J. Syst. Evol. Microbiol.">
        <title>The Global Catalogue of Microorganisms (GCM) 10K type strain sequencing project: providing services to taxonomists for standard genome sequencing and annotation.</title>
        <authorList>
            <consortium name="The Broad Institute Genomics Platform"/>
            <consortium name="The Broad Institute Genome Sequencing Center for Infectious Disease"/>
            <person name="Wu L."/>
            <person name="Ma J."/>
        </authorList>
    </citation>
    <scope>NUCLEOTIDE SEQUENCE [LARGE SCALE GENOMIC DNA]</scope>
    <source>
        <strain evidence="6 7">JCM 14969</strain>
    </source>
</reference>
<dbReference type="Proteomes" id="UP001500393">
    <property type="component" value="Unassembled WGS sequence"/>
</dbReference>
<evidence type="ECO:0000256" key="3">
    <source>
        <dbReference type="ARBA" id="ARBA00022840"/>
    </source>
</evidence>
<evidence type="ECO:0000259" key="5">
    <source>
        <dbReference type="PROSITE" id="PS00662"/>
    </source>
</evidence>
<dbReference type="EMBL" id="BAAAOS010000049">
    <property type="protein sequence ID" value="GAA1601370.1"/>
    <property type="molecule type" value="Genomic_DNA"/>
</dbReference>
<dbReference type="Gene3D" id="3.30.300.160">
    <property type="entry name" value="Type II secretion system, protein E, N-terminal domain"/>
    <property type="match status" value="1"/>
</dbReference>
<feature type="domain" description="Bacterial type II secretion system protein E" evidence="5">
    <location>
        <begin position="360"/>
        <end position="374"/>
    </location>
</feature>
<dbReference type="PROSITE" id="PS00662">
    <property type="entry name" value="T2SP_E"/>
    <property type="match status" value="1"/>
</dbReference>
<comment type="caution">
    <text evidence="6">The sequence shown here is derived from an EMBL/GenBank/DDBJ whole genome shotgun (WGS) entry which is preliminary data.</text>
</comment>
<proteinExistence type="inferred from homology"/>
<evidence type="ECO:0000256" key="2">
    <source>
        <dbReference type="ARBA" id="ARBA00022741"/>
    </source>
</evidence>
<keyword evidence="3" id="KW-0067">ATP-binding</keyword>
<dbReference type="PANTHER" id="PTHR30258">
    <property type="entry name" value="TYPE II SECRETION SYSTEM PROTEIN GSPE-RELATED"/>
    <property type="match status" value="1"/>
</dbReference>
<dbReference type="InterPro" id="IPR027417">
    <property type="entry name" value="P-loop_NTPase"/>
</dbReference>
<evidence type="ECO:0000313" key="7">
    <source>
        <dbReference type="Proteomes" id="UP001500393"/>
    </source>
</evidence>
<dbReference type="Pfam" id="PF00437">
    <property type="entry name" value="T2SSE"/>
    <property type="match status" value="1"/>
</dbReference>
<dbReference type="Pfam" id="PF05157">
    <property type="entry name" value="MshEN"/>
    <property type="match status" value="1"/>
</dbReference>
<evidence type="ECO:0000313" key="6">
    <source>
        <dbReference type="EMBL" id="GAA1601370.1"/>
    </source>
</evidence>
<organism evidence="6 7">
    <name type="scientific">Kribbella sancticallisti</name>
    <dbReference type="NCBI Taxonomy" id="460087"/>
    <lineage>
        <taxon>Bacteria</taxon>
        <taxon>Bacillati</taxon>
        <taxon>Actinomycetota</taxon>
        <taxon>Actinomycetes</taxon>
        <taxon>Propionibacteriales</taxon>
        <taxon>Kribbellaceae</taxon>
        <taxon>Kribbella</taxon>
    </lineage>
</organism>
<evidence type="ECO:0000256" key="4">
    <source>
        <dbReference type="SAM" id="MobiDB-lite"/>
    </source>
</evidence>
<dbReference type="CDD" id="cd01129">
    <property type="entry name" value="PulE-GspE-like"/>
    <property type="match status" value="1"/>
</dbReference>
<dbReference type="Gene3D" id="3.40.50.300">
    <property type="entry name" value="P-loop containing nucleotide triphosphate hydrolases"/>
    <property type="match status" value="1"/>
</dbReference>
<dbReference type="PANTHER" id="PTHR30258:SF2">
    <property type="entry name" value="COMG OPERON PROTEIN 1"/>
    <property type="match status" value="1"/>
</dbReference>
<dbReference type="RefSeq" id="WP_344220513.1">
    <property type="nucleotide sequence ID" value="NZ_BAAAOS010000049.1"/>
</dbReference>
<name>A0ABN2EAI2_9ACTN</name>
<dbReference type="InterPro" id="IPR007831">
    <property type="entry name" value="T2SS_GspE_N"/>
</dbReference>
<comment type="similarity">
    <text evidence="1">Belongs to the GSP E family.</text>
</comment>
<dbReference type="InterPro" id="IPR001482">
    <property type="entry name" value="T2SS/T4SS_dom"/>
</dbReference>
<keyword evidence="2" id="KW-0547">Nucleotide-binding</keyword>
<feature type="region of interest" description="Disordered" evidence="4">
    <location>
        <begin position="1"/>
        <end position="27"/>
    </location>
</feature>
<dbReference type="SUPFAM" id="SSF160246">
    <property type="entry name" value="EspE N-terminal domain-like"/>
    <property type="match status" value="1"/>
</dbReference>
<dbReference type="SUPFAM" id="SSF52540">
    <property type="entry name" value="P-loop containing nucleoside triphosphate hydrolases"/>
    <property type="match status" value="1"/>
</dbReference>